<evidence type="ECO:0000256" key="1">
    <source>
        <dbReference type="SAM" id="MobiDB-lite"/>
    </source>
</evidence>
<gene>
    <name evidence="2" type="ORF">K437DRAFT_257201</name>
</gene>
<dbReference type="InParanoid" id="A0A066VRF5"/>
<dbReference type="AlphaFoldDB" id="A0A066VRF5"/>
<protein>
    <submittedName>
        <fullName evidence="2">Uncharacterized protein</fullName>
    </submittedName>
</protein>
<dbReference type="EMBL" id="JMSN01000055">
    <property type="protein sequence ID" value="KDN44066.1"/>
    <property type="molecule type" value="Genomic_DNA"/>
</dbReference>
<dbReference type="Proteomes" id="UP000027361">
    <property type="component" value="Unassembled WGS sequence"/>
</dbReference>
<proteinExistence type="predicted"/>
<evidence type="ECO:0000313" key="2">
    <source>
        <dbReference type="EMBL" id="KDN44066.1"/>
    </source>
</evidence>
<dbReference type="HOGENOM" id="CLU_1378998_0_0_1"/>
<dbReference type="GeneID" id="25264634"/>
<feature type="region of interest" description="Disordered" evidence="1">
    <location>
        <begin position="1"/>
        <end position="21"/>
    </location>
</feature>
<feature type="compositionally biased region" description="Polar residues" evidence="1">
    <location>
        <begin position="1"/>
        <end position="16"/>
    </location>
</feature>
<accession>A0A066VRF5</accession>
<comment type="caution">
    <text evidence="2">The sequence shown here is derived from an EMBL/GenBank/DDBJ whole genome shotgun (WGS) entry which is preliminary data.</text>
</comment>
<keyword evidence="3" id="KW-1185">Reference proteome</keyword>
<dbReference type="RefSeq" id="XP_013242604.1">
    <property type="nucleotide sequence ID" value="XM_013387150.1"/>
</dbReference>
<evidence type="ECO:0000313" key="3">
    <source>
        <dbReference type="Proteomes" id="UP000027361"/>
    </source>
</evidence>
<name>A0A066VRF5_TILAU</name>
<reference evidence="2 3" key="1">
    <citation type="submission" date="2014-05" db="EMBL/GenBank/DDBJ databases">
        <title>Draft genome sequence of a rare smut relative, Tilletiaria anomala UBC 951.</title>
        <authorList>
            <consortium name="DOE Joint Genome Institute"/>
            <person name="Toome M."/>
            <person name="Kuo A."/>
            <person name="Henrissat B."/>
            <person name="Lipzen A."/>
            <person name="Tritt A."/>
            <person name="Yoshinaga Y."/>
            <person name="Zane M."/>
            <person name="Barry K."/>
            <person name="Grigoriev I.V."/>
            <person name="Spatafora J.W."/>
            <person name="Aimea M.C."/>
        </authorList>
    </citation>
    <scope>NUCLEOTIDE SEQUENCE [LARGE SCALE GENOMIC DNA]</scope>
    <source>
        <strain evidence="2 3">UBC 951</strain>
    </source>
</reference>
<organism evidence="2 3">
    <name type="scientific">Tilletiaria anomala (strain ATCC 24038 / CBS 436.72 / UBC 951)</name>
    <dbReference type="NCBI Taxonomy" id="1037660"/>
    <lineage>
        <taxon>Eukaryota</taxon>
        <taxon>Fungi</taxon>
        <taxon>Dikarya</taxon>
        <taxon>Basidiomycota</taxon>
        <taxon>Ustilaginomycotina</taxon>
        <taxon>Exobasidiomycetes</taxon>
        <taxon>Georgefischeriales</taxon>
        <taxon>Tilletiariaceae</taxon>
        <taxon>Tilletiaria</taxon>
    </lineage>
</organism>
<sequence>MFKVDLTSSTKQQSRKAAQERRNFQLQCHELKTRVERTLQMELQTAMDEKLVKLDALEAAFAQGKHDELQDEAPKELRNFLSGLRSHYNNECKAWIEFLDSTVEELESQCPFEYQACVAQHKPALLHRRRRRLIKDHKRDIAAQVHPHAAFAPSTSSTLMLPIENNAVCKVEGDAGPGGSAGSIAEDLLKCALRIPQA</sequence>